<gene>
    <name evidence="6" type="ORF">SAMN02745191_0935</name>
</gene>
<dbReference type="InterPro" id="IPR027417">
    <property type="entry name" value="P-loop_NTPase"/>
</dbReference>
<comment type="similarity">
    <text evidence="1">Belongs to the ABC transporter superfamily.</text>
</comment>
<proteinExistence type="inferred from homology"/>
<dbReference type="InterPro" id="IPR017871">
    <property type="entry name" value="ABC_transporter-like_CS"/>
</dbReference>
<dbReference type="Gene3D" id="3.40.50.300">
    <property type="entry name" value="P-loop containing nucleotide triphosphate hydrolases"/>
    <property type="match status" value="1"/>
</dbReference>
<dbReference type="InterPro" id="IPR003439">
    <property type="entry name" value="ABC_transporter-like_ATP-bd"/>
</dbReference>
<dbReference type="CDD" id="cd03230">
    <property type="entry name" value="ABC_DR_subfamily_A"/>
    <property type="match status" value="1"/>
</dbReference>
<feature type="domain" description="ABC transporter" evidence="5">
    <location>
        <begin position="2"/>
        <end position="227"/>
    </location>
</feature>
<dbReference type="RefSeq" id="WP_078711361.1">
    <property type="nucleotide sequence ID" value="NZ_FUWY01000002.1"/>
</dbReference>
<dbReference type="EMBL" id="FUWY01000002">
    <property type="protein sequence ID" value="SJZ55251.1"/>
    <property type="molecule type" value="Genomic_DNA"/>
</dbReference>
<reference evidence="7" key="1">
    <citation type="submission" date="2017-02" db="EMBL/GenBank/DDBJ databases">
        <authorList>
            <person name="Varghese N."/>
            <person name="Submissions S."/>
        </authorList>
    </citation>
    <scope>NUCLEOTIDE SEQUENCE [LARGE SCALE GENOMIC DNA]</scope>
    <source>
        <strain evidence="7">ATCC 25662</strain>
    </source>
</reference>
<dbReference type="AlphaFoldDB" id="A0A1T4LKS3"/>
<keyword evidence="4 6" id="KW-0067">ATP-binding</keyword>
<evidence type="ECO:0000256" key="3">
    <source>
        <dbReference type="ARBA" id="ARBA00022741"/>
    </source>
</evidence>
<protein>
    <submittedName>
        <fullName evidence="6">ABC-2 type transport system ATP-binding protein</fullName>
    </submittedName>
</protein>
<dbReference type="SUPFAM" id="SSF52540">
    <property type="entry name" value="P-loop containing nucleoside triphosphate hydrolases"/>
    <property type="match status" value="1"/>
</dbReference>
<evidence type="ECO:0000256" key="2">
    <source>
        <dbReference type="ARBA" id="ARBA00022448"/>
    </source>
</evidence>
<evidence type="ECO:0000313" key="6">
    <source>
        <dbReference type="EMBL" id="SJZ55251.1"/>
    </source>
</evidence>
<evidence type="ECO:0000256" key="1">
    <source>
        <dbReference type="ARBA" id="ARBA00005417"/>
    </source>
</evidence>
<dbReference type="GO" id="GO:0016887">
    <property type="term" value="F:ATP hydrolysis activity"/>
    <property type="evidence" value="ECO:0007669"/>
    <property type="project" value="InterPro"/>
</dbReference>
<accession>A0A1T4LKS3</accession>
<name>A0A1T4LKS3_9FIRM</name>
<organism evidence="6 7">
    <name type="scientific">Anaerorhabdus furcosa</name>
    <dbReference type="NCBI Taxonomy" id="118967"/>
    <lineage>
        <taxon>Bacteria</taxon>
        <taxon>Bacillati</taxon>
        <taxon>Bacillota</taxon>
        <taxon>Erysipelotrichia</taxon>
        <taxon>Erysipelotrichales</taxon>
        <taxon>Erysipelotrichaceae</taxon>
        <taxon>Anaerorhabdus</taxon>
    </lineage>
</organism>
<evidence type="ECO:0000313" key="7">
    <source>
        <dbReference type="Proteomes" id="UP000243297"/>
    </source>
</evidence>
<dbReference type="PROSITE" id="PS50893">
    <property type="entry name" value="ABC_TRANSPORTER_2"/>
    <property type="match status" value="1"/>
</dbReference>
<dbReference type="Proteomes" id="UP000243297">
    <property type="component" value="Unassembled WGS sequence"/>
</dbReference>
<dbReference type="GO" id="GO:0005524">
    <property type="term" value="F:ATP binding"/>
    <property type="evidence" value="ECO:0007669"/>
    <property type="project" value="UniProtKB-KW"/>
</dbReference>
<dbReference type="Pfam" id="PF00005">
    <property type="entry name" value="ABC_tran"/>
    <property type="match status" value="1"/>
</dbReference>
<dbReference type="PROSITE" id="PS00211">
    <property type="entry name" value="ABC_TRANSPORTER_1"/>
    <property type="match status" value="1"/>
</dbReference>
<sequence length="295" mass="33144">MIKVTDLTLKYRSGKGVFDLNFEIKKGEVVGYLGPNGAGKTTTIRALMGFIKQDDGSASINGLDTFADAPEIMKNLGYLPGEITFLEGMTGEEYLNYLAEVRGMKDLKRQRELIKMFEFSPKGNIKKYSKGMKQKLGIVAAFMHDPDVLILDEPTSGLDPLMQNRFVELIQEEKRRGKTILMSSHMFEEIERTCDHVLIIKEGHLVASADIETLKNSQRKGYEIKTKDNAQAVTLLTKLGFDAKLVNDIVEVYITGESTDQFIKSCSMLHIDSFDVKSQSLEDVFMHYYAKGANV</sequence>
<keyword evidence="7" id="KW-1185">Reference proteome</keyword>
<dbReference type="OrthoDB" id="9801987at2"/>
<evidence type="ECO:0000256" key="4">
    <source>
        <dbReference type="ARBA" id="ARBA00022840"/>
    </source>
</evidence>
<keyword evidence="3" id="KW-0547">Nucleotide-binding</keyword>
<dbReference type="PANTHER" id="PTHR43335">
    <property type="entry name" value="ABC TRANSPORTER, ATP-BINDING PROTEIN"/>
    <property type="match status" value="1"/>
</dbReference>
<evidence type="ECO:0000259" key="5">
    <source>
        <dbReference type="PROSITE" id="PS50893"/>
    </source>
</evidence>
<dbReference type="STRING" id="118967.SAMN02745191_0935"/>
<dbReference type="InterPro" id="IPR003593">
    <property type="entry name" value="AAA+_ATPase"/>
</dbReference>
<keyword evidence="2" id="KW-0813">Transport</keyword>
<dbReference type="SMART" id="SM00382">
    <property type="entry name" value="AAA"/>
    <property type="match status" value="1"/>
</dbReference>
<dbReference type="PANTHER" id="PTHR43335:SF4">
    <property type="entry name" value="ABC TRANSPORTER, ATP-BINDING PROTEIN"/>
    <property type="match status" value="1"/>
</dbReference>